<dbReference type="Proteomes" id="UP001281614">
    <property type="component" value="Unassembled WGS sequence"/>
</dbReference>
<sequence>MSYRAYPGNCANVFAPPTASILHINLMQDAPVGM</sequence>
<keyword evidence="2" id="KW-1185">Reference proteome</keyword>
<proteinExistence type="predicted"/>
<gene>
    <name evidence="1" type="ORF">CKAH01_14802</name>
</gene>
<accession>A0AAD9YL71</accession>
<reference evidence="1" key="1">
    <citation type="submission" date="2023-02" db="EMBL/GenBank/DDBJ databases">
        <title>Colletotrichum kahawae CIFC_Que2 genome sequencing and assembly.</title>
        <authorList>
            <person name="Baroncelli R."/>
        </authorList>
    </citation>
    <scope>NUCLEOTIDE SEQUENCE</scope>
    <source>
        <strain evidence="1">CIFC_Que2</strain>
    </source>
</reference>
<protein>
    <submittedName>
        <fullName evidence="1">Uncharacterized protein</fullName>
    </submittedName>
</protein>
<comment type="caution">
    <text evidence="1">The sequence shown here is derived from an EMBL/GenBank/DDBJ whole genome shotgun (WGS) entry which is preliminary data.</text>
</comment>
<dbReference type="EMBL" id="VYYT01000098">
    <property type="protein sequence ID" value="KAK2770313.1"/>
    <property type="molecule type" value="Genomic_DNA"/>
</dbReference>
<evidence type="ECO:0000313" key="2">
    <source>
        <dbReference type="Proteomes" id="UP001281614"/>
    </source>
</evidence>
<organism evidence="1 2">
    <name type="scientific">Colletotrichum kahawae</name>
    <name type="common">Coffee berry disease fungus</name>
    <dbReference type="NCBI Taxonomy" id="34407"/>
    <lineage>
        <taxon>Eukaryota</taxon>
        <taxon>Fungi</taxon>
        <taxon>Dikarya</taxon>
        <taxon>Ascomycota</taxon>
        <taxon>Pezizomycotina</taxon>
        <taxon>Sordariomycetes</taxon>
        <taxon>Hypocreomycetidae</taxon>
        <taxon>Glomerellales</taxon>
        <taxon>Glomerellaceae</taxon>
        <taxon>Colletotrichum</taxon>
        <taxon>Colletotrichum gloeosporioides species complex</taxon>
    </lineage>
</organism>
<name>A0AAD9YL71_COLKA</name>
<dbReference type="AlphaFoldDB" id="A0AAD9YL71"/>
<evidence type="ECO:0000313" key="1">
    <source>
        <dbReference type="EMBL" id="KAK2770313.1"/>
    </source>
</evidence>